<feature type="region of interest" description="Disordered" evidence="1">
    <location>
        <begin position="1"/>
        <end position="21"/>
    </location>
</feature>
<organism evidence="2 3">
    <name type="scientific">Botryotinia fuckeliana (strain T4)</name>
    <name type="common">Noble rot fungus</name>
    <name type="synonym">Botrytis cinerea</name>
    <dbReference type="NCBI Taxonomy" id="999810"/>
    <lineage>
        <taxon>Eukaryota</taxon>
        <taxon>Fungi</taxon>
        <taxon>Dikarya</taxon>
        <taxon>Ascomycota</taxon>
        <taxon>Pezizomycotina</taxon>
        <taxon>Leotiomycetes</taxon>
        <taxon>Helotiales</taxon>
        <taxon>Sclerotiniaceae</taxon>
        <taxon>Botrytis</taxon>
    </lineage>
</organism>
<dbReference type="InParanoid" id="G2XWC8"/>
<gene>
    <name evidence="2" type="ORF">BofuT4_uP056990.1</name>
</gene>
<dbReference type="Proteomes" id="UP000008177">
    <property type="component" value="Unplaced contigs"/>
</dbReference>
<accession>G2XWC8</accession>
<dbReference type="AlphaFoldDB" id="G2XWC8"/>
<evidence type="ECO:0000313" key="2">
    <source>
        <dbReference type="EMBL" id="CCD44798.1"/>
    </source>
</evidence>
<dbReference type="EMBL" id="FQ790271">
    <property type="protein sequence ID" value="CCD44798.1"/>
    <property type="molecule type" value="Genomic_DNA"/>
</dbReference>
<evidence type="ECO:0000256" key="1">
    <source>
        <dbReference type="SAM" id="MobiDB-lite"/>
    </source>
</evidence>
<proteinExistence type="predicted"/>
<evidence type="ECO:0000313" key="3">
    <source>
        <dbReference type="Proteomes" id="UP000008177"/>
    </source>
</evidence>
<name>G2XWC8_BOTF4</name>
<dbReference type="HOGENOM" id="CLU_3032063_0_0_1"/>
<sequence length="55" mass="6339">MHSFIPSYQITSPSPSHYTEASRPTSFLELFFFFHGEWCGWMDGWMNGWMGGGMA</sequence>
<reference evidence="3" key="1">
    <citation type="journal article" date="2011" name="PLoS Genet.">
        <title>Genomic analysis of the necrotrophic fungal pathogens Sclerotinia sclerotiorum and Botrytis cinerea.</title>
        <authorList>
            <person name="Amselem J."/>
            <person name="Cuomo C.A."/>
            <person name="van Kan J.A."/>
            <person name="Viaud M."/>
            <person name="Benito E.P."/>
            <person name="Couloux A."/>
            <person name="Coutinho P.M."/>
            <person name="de Vries R.P."/>
            <person name="Dyer P.S."/>
            <person name="Fillinger S."/>
            <person name="Fournier E."/>
            <person name="Gout L."/>
            <person name="Hahn M."/>
            <person name="Kohn L."/>
            <person name="Lapalu N."/>
            <person name="Plummer K.M."/>
            <person name="Pradier J.M."/>
            <person name="Quevillon E."/>
            <person name="Sharon A."/>
            <person name="Simon A."/>
            <person name="ten Have A."/>
            <person name="Tudzynski B."/>
            <person name="Tudzynski P."/>
            <person name="Wincker P."/>
            <person name="Andrew M."/>
            <person name="Anthouard V."/>
            <person name="Beever R.E."/>
            <person name="Beffa R."/>
            <person name="Benoit I."/>
            <person name="Bouzid O."/>
            <person name="Brault B."/>
            <person name="Chen Z."/>
            <person name="Choquer M."/>
            <person name="Collemare J."/>
            <person name="Cotton P."/>
            <person name="Danchin E.G."/>
            <person name="Da Silva C."/>
            <person name="Gautier A."/>
            <person name="Giraud C."/>
            <person name="Giraud T."/>
            <person name="Gonzalez C."/>
            <person name="Grossetete S."/>
            <person name="Guldener U."/>
            <person name="Henrissat B."/>
            <person name="Howlett B.J."/>
            <person name="Kodira C."/>
            <person name="Kretschmer M."/>
            <person name="Lappartient A."/>
            <person name="Leroch M."/>
            <person name="Levis C."/>
            <person name="Mauceli E."/>
            <person name="Neuveglise C."/>
            <person name="Oeser B."/>
            <person name="Pearson M."/>
            <person name="Poulain J."/>
            <person name="Poussereau N."/>
            <person name="Quesneville H."/>
            <person name="Rascle C."/>
            <person name="Schumacher J."/>
            <person name="Segurens B."/>
            <person name="Sexton A."/>
            <person name="Silva E."/>
            <person name="Sirven C."/>
            <person name="Soanes D.M."/>
            <person name="Talbot N.J."/>
            <person name="Templeton M."/>
            <person name="Yandava C."/>
            <person name="Yarden O."/>
            <person name="Zeng Q."/>
            <person name="Rollins J.A."/>
            <person name="Lebrun M.H."/>
            <person name="Dickman M."/>
        </authorList>
    </citation>
    <scope>NUCLEOTIDE SEQUENCE [LARGE SCALE GENOMIC DNA]</scope>
    <source>
        <strain evidence="3">T4</strain>
    </source>
</reference>
<protein>
    <submittedName>
        <fullName evidence="2">Uncharacterized protein</fullName>
    </submittedName>
</protein>